<comment type="caution">
    <text evidence="1">The sequence shown here is derived from an EMBL/GenBank/DDBJ whole genome shotgun (WGS) entry which is preliminary data.</text>
</comment>
<dbReference type="AlphaFoldDB" id="A0A9P7FPX0"/>
<protein>
    <submittedName>
        <fullName evidence="1">Uncharacterized protein</fullName>
    </submittedName>
</protein>
<dbReference type="OrthoDB" id="3032210at2759"/>
<evidence type="ECO:0000313" key="2">
    <source>
        <dbReference type="Proteomes" id="UP000717328"/>
    </source>
</evidence>
<organism evidence="1 2">
    <name type="scientific">Sphagnurus paluster</name>
    <dbReference type="NCBI Taxonomy" id="117069"/>
    <lineage>
        <taxon>Eukaryota</taxon>
        <taxon>Fungi</taxon>
        <taxon>Dikarya</taxon>
        <taxon>Basidiomycota</taxon>
        <taxon>Agaricomycotina</taxon>
        <taxon>Agaricomycetes</taxon>
        <taxon>Agaricomycetidae</taxon>
        <taxon>Agaricales</taxon>
        <taxon>Tricholomatineae</taxon>
        <taxon>Lyophyllaceae</taxon>
        <taxon>Sphagnurus</taxon>
    </lineage>
</organism>
<sequence length="95" mass="10469">RPKLKKSIKISETNLEEEYIIDEGDGYADDDDDNVAALEEAQAELEETGEDDGQVAHDDAVVKTLCDVAIQQMAKRGVTMSQEEEKTALKLFPAV</sequence>
<dbReference type="Proteomes" id="UP000717328">
    <property type="component" value="Unassembled WGS sequence"/>
</dbReference>
<dbReference type="EMBL" id="JABCKI010009940">
    <property type="protein sequence ID" value="KAG5633037.1"/>
    <property type="molecule type" value="Genomic_DNA"/>
</dbReference>
<evidence type="ECO:0000313" key="1">
    <source>
        <dbReference type="EMBL" id="KAG5633037.1"/>
    </source>
</evidence>
<reference evidence="1" key="1">
    <citation type="submission" date="2021-02" db="EMBL/GenBank/DDBJ databases">
        <authorList>
            <person name="Nieuwenhuis M."/>
            <person name="Van De Peppel L.J.J."/>
        </authorList>
    </citation>
    <scope>NUCLEOTIDE SEQUENCE</scope>
    <source>
        <strain evidence="1">D49</strain>
    </source>
</reference>
<feature type="non-terminal residue" evidence="1">
    <location>
        <position position="1"/>
    </location>
</feature>
<name>A0A9P7FPX0_9AGAR</name>
<reference evidence="1" key="2">
    <citation type="submission" date="2021-10" db="EMBL/GenBank/DDBJ databases">
        <title>Phylogenomics reveals ancestral predisposition of the termite-cultivated fungus Termitomyces towards a domesticated lifestyle.</title>
        <authorList>
            <person name="Auxier B."/>
            <person name="Grum-Grzhimaylo A."/>
            <person name="Cardenas M.E."/>
            <person name="Lodge J.D."/>
            <person name="Laessoe T."/>
            <person name="Pedersen O."/>
            <person name="Smith M.E."/>
            <person name="Kuyper T.W."/>
            <person name="Franco-Molano E.A."/>
            <person name="Baroni T.J."/>
            <person name="Aanen D.K."/>
        </authorList>
    </citation>
    <scope>NUCLEOTIDE SEQUENCE</scope>
    <source>
        <strain evidence="1">D49</strain>
    </source>
</reference>
<gene>
    <name evidence="1" type="ORF">H0H81_011893</name>
</gene>
<proteinExistence type="predicted"/>
<keyword evidence="2" id="KW-1185">Reference proteome</keyword>
<accession>A0A9P7FPX0</accession>